<dbReference type="EMBL" id="MLFT02000005">
    <property type="protein sequence ID" value="PHT48593.1"/>
    <property type="molecule type" value="Genomic_DNA"/>
</dbReference>
<protein>
    <recommendedName>
        <fullName evidence="2">Transposase-associated domain-containing protein</fullName>
    </recommendedName>
</protein>
<feature type="compositionally biased region" description="Acidic residues" evidence="1">
    <location>
        <begin position="238"/>
        <end position="252"/>
    </location>
</feature>
<comment type="caution">
    <text evidence="3">The sequence shown here is derived from an EMBL/GenBank/DDBJ whole genome shotgun (WGS) entry which is preliminary data.</text>
</comment>
<accession>A0A2G2WTN3</accession>
<feature type="compositionally biased region" description="Polar residues" evidence="1">
    <location>
        <begin position="253"/>
        <end position="262"/>
    </location>
</feature>
<evidence type="ECO:0000256" key="1">
    <source>
        <dbReference type="SAM" id="MobiDB-lite"/>
    </source>
</evidence>
<dbReference type="InterPro" id="IPR029480">
    <property type="entry name" value="Transpos_assoc"/>
</dbReference>
<name>A0A2G2WTN3_CAPBA</name>
<proteinExistence type="predicted"/>
<feature type="compositionally biased region" description="Basic and acidic residues" evidence="1">
    <location>
        <begin position="221"/>
        <end position="234"/>
    </location>
</feature>
<sequence length="556" mass="63792">MTIPEHQKRMINRLLPGKVAYTDEYIKGMEEFIKFACSQPKYLSEKVIRCPCKICKNMKHFTPDEVNVHIFKKGFAPGYWYWTSHGEEAPSINLNEHVHSSASTSHRGCSFDMSSSSQTNILAEDTEHNEFEKKKQEILAIQSASAVDGETNSASQSTQLSEMDIWVQSVGGKKKGRVKEIDEMIKSQVDASNTDMYSQLQTERKKNKRIRKELHLLMKDVYNKSSSNDERPSQEDYQAYEDESYDDSDDVNGSDNPNNVNESDFDPDGLLAYVSAGGVLALVQSMVLVSKRKVSSAVLHEDIVNLRDFIERLMIEEDQTVLDMDQIEKLKLELTFLSACLQLCYYISDGFTAEMSCISYEVHDLVQSLFHQSGDNMLVKLKDHVIHCLLEIIKSFIISNHHSESSATITDNQLVEVLDALLVNLHYLPKVCAELILPSMLQYELLRNVFGYLRDFRGLKVNGCIERKTIEYVLPQFQLTAERVEHFCISLLNFALDESDEDELYYIMKNVNKRQMKRMKQMTIDSMLDNSGFTGGYAHMFYKFENFKVSRSCALY</sequence>
<evidence type="ECO:0000259" key="2">
    <source>
        <dbReference type="Pfam" id="PF13963"/>
    </source>
</evidence>
<dbReference type="Pfam" id="PF13963">
    <property type="entry name" value="Transpos_assoc"/>
    <property type="match status" value="1"/>
</dbReference>
<evidence type="ECO:0000313" key="4">
    <source>
        <dbReference type="Proteomes" id="UP000224567"/>
    </source>
</evidence>
<organism evidence="3 4">
    <name type="scientific">Capsicum baccatum</name>
    <name type="common">Peruvian pepper</name>
    <dbReference type="NCBI Taxonomy" id="33114"/>
    <lineage>
        <taxon>Eukaryota</taxon>
        <taxon>Viridiplantae</taxon>
        <taxon>Streptophyta</taxon>
        <taxon>Embryophyta</taxon>
        <taxon>Tracheophyta</taxon>
        <taxon>Spermatophyta</taxon>
        <taxon>Magnoliopsida</taxon>
        <taxon>eudicotyledons</taxon>
        <taxon>Gunneridae</taxon>
        <taxon>Pentapetalae</taxon>
        <taxon>asterids</taxon>
        <taxon>lamiids</taxon>
        <taxon>Solanales</taxon>
        <taxon>Solanaceae</taxon>
        <taxon>Solanoideae</taxon>
        <taxon>Capsiceae</taxon>
        <taxon>Capsicum</taxon>
    </lineage>
</organism>
<keyword evidence="4" id="KW-1185">Reference proteome</keyword>
<dbReference type="Proteomes" id="UP000224567">
    <property type="component" value="Unassembled WGS sequence"/>
</dbReference>
<reference evidence="4" key="2">
    <citation type="journal article" date="2017" name="J. Anim. Genet.">
        <title>Multiple reference genome sequences of hot pepper reveal the massive evolution of plant disease resistance genes by retroduplication.</title>
        <authorList>
            <person name="Kim S."/>
            <person name="Park J."/>
            <person name="Yeom S.-I."/>
            <person name="Kim Y.-M."/>
            <person name="Seo E."/>
            <person name="Kim K.-T."/>
            <person name="Kim M.-S."/>
            <person name="Lee J.M."/>
            <person name="Cheong K."/>
            <person name="Shin H.-S."/>
            <person name="Kim S.-B."/>
            <person name="Han K."/>
            <person name="Lee J."/>
            <person name="Park M."/>
            <person name="Lee H.-A."/>
            <person name="Lee H.-Y."/>
            <person name="Lee Y."/>
            <person name="Oh S."/>
            <person name="Lee J.H."/>
            <person name="Choi E."/>
            <person name="Choi E."/>
            <person name="Lee S.E."/>
            <person name="Jeon J."/>
            <person name="Kim H."/>
            <person name="Choi G."/>
            <person name="Song H."/>
            <person name="Lee J."/>
            <person name="Lee S.-C."/>
            <person name="Kwon J.-K."/>
            <person name="Lee H.-Y."/>
            <person name="Koo N."/>
            <person name="Hong Y."/>
            <person name="Kim R.W."/>
            <person name="Kang W.-H."/>
            <person name="Huh J.H."/>
            <person name="Kang B.-C."/>
            <person name="Yang T.-J."/>
            <person name="Lee Y.-H."/>
            <person name="Bennetzen J.L."/>
            <person name="Choi D."/>
        </authorList>
    </citation>
    <scope>NUCLEOTIDE SEQUENCE [LARGE SCALE GENOMIC DNA]</scope>
    <source>
        <strain evidence="4">cv. PBC81</strain>
    </source>
</reference>
<gene>
    <name evidence="3" type="ORF">CQW23_12801</name>
</gene>
<dbReference type="STRING" id="33114.A0A2G2WTN3"/>
<dbReference type="AlphaFoldDB" id="A0A2G2WTN3"/>
<reference evidence="3 4" key="1">
    <citation type="journal article" date="2017" name="Genome Biol.">
        <title>New reference genome sequences of hot pepper reveal the massive evolution of plant disease-resistance genes by retroduplication.</title>
        <authorList>
            <person name="Kim S."/>
            <person name="Park J."/>
            <person name="Yeom S.I."/>
            <person name="Kim Y.M."/>
            <person name="Seo E."/>
            <person name="Kim K.T."/>
            <person name="Kim M.S."/>
            <person name="Lee J.M."/>
            <person name="Cheong K."/>
            <person name="Shin H.S."/>
            <person name="Kim S.B."/>
            <person name="Han K."/>
            <person name="Lee J."/>
            <person name="Park M."/>
            <person name="Lee H.A."/>
            <person name="Lee H.Y."/>
            <person name="Lee Y."/>
            <person name="Oh S."/>
            <person name="Lee J.H."/>
            <person name="Choi E."/>
            <person name="Choi E."/>
            <person name="Lee S.E."/>
            <person name="Jeon J."/>
            <person name="Kim H."/>
            <person name="Choi G."/>
            <person name="Song H."/>
            <person name="Lee J."/>
            <person name="Lee S.C."/>
            <person name="Kwon J.K."/>
            <person name="Lee H.Y."/>
            <person name="Koo N."/>
            <person name="Hong Y."/>
            <person name="Kim R.W."/>
            <person name="Kang W.H."/>
            <person name="Huh J.H."/>
            <person name="Kang B.C."/>
            <person name="Yang T.J."/>
            <person name="Lee Y.H."/>
            <person name="Bennetzen J.L."/>
            <person name="Choi D."/>
        </authorList>
    </citation>
    <scope>NUCLEOTIDE SEQUENCE [LARGE SCALE GENOMIC DNA]</scope>
    <source>
        <strain evidence="4">cv. PBC81</strain>
    </source>
</reference>
<evidence type="ECO:0000313" key="3">
    <source>
        <dbReference type="EMBL" id="PHT48593.1"/>
    </source>
</evidence>
<feature type="region of interest" description="Disordered" evidence="1">
    <location>
        <begin position="221"/>
        <end position="264"/>
    </location>
</feature>
<feature type="domain" description="Transposase-associated" evidence="2">
    <location>
        <begin position="20"/>
        <end position="87"/>
    </location>
</feature>